<feature type="transmembrane region" description="Helical" evidence="7">
    <location>
        <begin position="45"/>
        <end position="66"/>
    </location>
</feature>
<dbReference type="RefSeq" id="WP_105333287.1">
    <property type="nucleotide sequence ID" value="NZ_PUHY01000016.1"/>
</dbReference>
<sequence>MLLGFWDWLSIVAFFVFSLVVGVVVARKAGTNTQEYFTGGRSMPWWLLGISMVATTFSADTPNLVTDIVRNHGVAGNWMWWSFLLTGMLTVFVYARLWRRSGVLTDIEFYELRYSGKSAAFLRGFRAIYLGIVFNVFVMASVSLAAIKIGNVLLGIEPIYTVLIAGIVTVIYSSLGGLRGVLITDFVQFILAMIGSVAAAYVALQQPEVGGLSGLLAHENVQQSLSFFPSTEDPDWWSIAVIPLMIAWWSVWYPGAEPGGGGYVAQRMLAAKNEDNAVGAVFLFNAVHYAVRPWPWIIVALCSMIVFPNLESLHAAFPNSTELVGNDMAYPAMLTFLPPGLLGLTAASLIAAYMSTISTHLNWGSSYVVHDFYKRFVREKSSEKEQVMVGRLCTFVLMLLSGALAISMETALGNFQIILQIGAGTGLIFILRWFWWRINSASEIAAMVFSFLVAIYFRLVHPHTGLPQFDASQELVLGVFLTTVGWMIVTFLTKPTDRETLIEFCKIVRPGGPGWKALESDLPEMGPEAPPATWPVPQELFCMVLGCVCVYSVLFATGYLIVQNVLGAVIGFVVACVTGLLLVRFWRSLPR</sequence>
<comment type="similarity">
    <text evidence="2 6">Belongs to the sodium:solute symporter (SSF) (TC 2.A.21) family.</text>
</comment>
<evidence type="ECO:0000256" key="6">
    <source>
        <dbReference type="RuleBase" id="RU362091"/>
    </source>
</evidence>
<evidence type="ECO:0000256" key="2">
    <source>
        <dbReference type="ARBA" id="ARBA00006434"/>
    </source>
</evidence>
<feature type="transmembrane region" description="Helical" evidence="7">
    <location>
        <begin position="388"/>
        <end position="408"/>
    </location>
</feature>
<feature type="transmembrane region" description="Helical" evidence="7">
    <location>
        <begin position="568"/>
        <end position="586"/>
    </location>
</feature>
<feature type="transmembrane region" description="Helical" evidence="7">
    <location>
        <begin position="159"/>
        <end position="178"/>
    </location>
</feature>
<dbReference type="PANTHER" id="PTHR11819">
    <property type="entry name" value="SOLUTE CARRIER FAMILY 5"/>
    <property type="match status" value="1"/>
</dbReference>
<reference evidence="8 9" key="1">
    <citation type="submission" date="2018-02" db="EMBL/GenBank/DDBJ databases">
        <title>Comparative genomes isolates from brazilian mangrove.</title>
        <authorList>
            <person name="Araujo J.E."/>
            <person name="Taketani R.G."/>
            <person name="Silva M.C.P."/>
            <person name="Loureco M.V."/>
            <person name="Andreote F.D."/>
        </authorList>
    </citation>
    <scope>NUCLEOTIDE SEQUENCE [LARGE SCALE GENOMIC DNA]</scope>
    <source>
        <strain evidence="8 9">Hex-1 MGV</strain>
    </source>
</reference>
<feature type="transmembrane region" description="Helical" evidence="7">
    <location>
        <begin position="236"/>
        <end position="256"/>
    </location>
</feature>
<organism evidence="8 9">
    <name type="scientific">Blastopirellula marina</name>
    <dbReference type="NCBI Taxonomy" id="124"/>
    <lineage>
        <taxon>Bacteria</taxon>
        <taxon>Pseudomonadati</taxon>
        <taxon>Planctomycetota</taxon>
        <taxon>Planctomycetia</taxon>
        <taxon>Pirellulales</taxon>
        <taxon>Pirellulaceae</taxon>
        <taxon>Blastopirellula</taxon>
    </lineage>
</organism>
<dbReference type="PROSITE" id="PS50283">
    <property type="entry name" value="NA_SOLUT_SYMP_3"/>
    <property type="match status" value="1"/>
</dbReference>
<evidence type="ECO:0000313" key="8">
    <source>
        <dbReference type="EMBL" id="PQO28620.1"/>
    </source>
</evidence>
<feature type="transmembrane region" description="Helical" evidence="7">
    <location>
        <begin position="277"/>
        <end position="308"/>
    </location>
</feature>
<feature type="transmembrane region" description="Helical" evidence="7">
    <location>
        <begin position="471"/>
        <end position="492"/>
    </location>
</feature>
<evidence type="ECO:0000256" key="3">
    <source>
        <dbReference type="ARBA" id="ARBA00022692"/>
    </source>
</evidence>
<feature type="transmembrane region" description="Helical" evidence="7">
    <location>
        <begin position="328"/>
        <end position="353"/>
    </location>
</feature>
<comment type="caution">
    <text evidence="8">The sequence shown here is derived from an EMBL/GenBank/DDBJ whole genome shotgun (WGS) entry which is preliminary data.</text>
</comment>
<protein>
    <submittedName>
        <fullName evidence="8">Na+:solute symporter</fullName>
    </submittedName>
</protein>
<dbReference type="Proteomes" id="UP000238322">
    <property type="component" value="Unassembled WGS sequence"/>
</dbReference>
<comment type="subcellular location">
    <subcellularLocation>
        <location evidence="1">Membrane</location>
        <topology evidence="1">Multi-pass membrane protein</topology>
    </subcellularLocation>
</comment>
<evidence type="ECO:0000256" key="5">
    <source>
        <dbReference type="ARBA" id="ARBA00023136"/>
    </source>
</evidence>
<dbReference type="InterPro" id="IPR038377">
    <property type="entry name" value="Na/Glc_symporter_sf"/>
</dbReference>
<keyword evidence="5 7" id="KW-0472">Membrane</keyword>
<feature type="transmembrane region" description="Helical" evidence="7">
    <location>
        <begin position="540"/>
        <end position="562"/>
    </location>
</feature>
<proteinExistence type="inferred from homology"/>
<feature type="transmembrane region" description="Helical" evidence="7">
    <location>
        <begin position="127"/>
        <end position="147"/>
    </location>
</feature>
<dbReference type="GO" id="GO:0005412">
    <property type="term" value="F:D-glucose:sodium symporter activity"/>
    <property type="evidence" value="ECO:0007669"/>
    <property type="project" value="TreeGrafter"/>
</dbReference>
<dbReference type="AlphaFoldDB" id="A0A2S8F911"/>
<keyword evidence="4 7" id="KW-1133">Transmembrane helix</keyword>
<dbReference type="Gene3D" id="1.20.1730.10">
    <property type="entry name" value="Sodium/glucose cotransporter"/>
    <property type="match status" value="1"/>
</dbReference>
<dbReference type="Pfam" id="PF00474">
    <property type="entry name" value="SSF"/>
    <property type="match status" value="1"/>
</dbReference>
<feature type="transmembrane region" description="Helical" evidence="7">
    <location>
        <begin position="6"/>
        <end position="25"/>
    </location>
</feature>
<evidence type="ECO:0000256" key="4">
    <source>
        <dbReference type="ARBA" id="ARBA00022989"/>
    </source>
</evidence>
<dbReference type="InterPro" id="IPR001734">
    <property type="entry name" value="Na/solute_symporter"/>
</dbReference>
<dbReference type="GO" id="GO:0005886">
    <property type="term" value="C:plasma membrane"/>
    <property type="evidence" value="ECO:0007669"/>
    <property type="project" value="TreeGrafter"/>
</dbReference>
<dbReference type="PANTHER" id="PTHR11819:SF77">
    <property type="entry name" value="SODIUM_GLUCOSE COTRANSPORT PROTEIN"/>
    <property type="match status" value="1"/>
</dbReference>
<gene>
    <name evidence="8" type="ORF">C5Y83_28900</name>
</gene>
<evidence type="ECO:0000256" key="1">
    <source>
        <dbReference type="ARBA" id="ARBA00004141"/>
    </source>
</evidence>
<feature type="transmembrane region" description="Helical" evidence="7">
    <location>
        <begin position="185"/>
        <end position="204"/>
    </location>
</feature>
<feature type="transmembrane region" description="Helical" evidence="7">
    <location>
        <begin position="78"/>
        <end position="97"/>
    </location>
</feature>
<dbReference type="CDD" id="cd11477">
    <property type="entry name" value="SLC5sbd_u1"/>
    <property type="match status" value="1"/>
</dbReference>
<evidence type="ECO:0000313" key="9">
    <source>
        <dbReference type="Proteomes" id="UP000238322"/>
    </source>
</evidence>
<evidence type="ECO:0000256" key="7">
    <source>
        <dbReference type="SAM" id="Phobius"/>
    </source>
</evidence>
<keyword evidence="3 7" id="KW-0812">Transmembrane</keyword>
<name>A0A2S8F911_9BACT</name>
<feature type="transmembrane region" description="Helical" evidence="7">
    <location>
        <begin position="414"/>
        <end position="434"/>
    </location>
</feature>
<feature type="transmembrane region" description="Helical" evidence="7">
    <location>
        <begin position="441"/>
        <end position="459"/>
    </location>
</feature>
<dbReference type="EMBL" id="PUHY01000016">
    <property type="protein sequence ID" value="PQO28620.1"/>
    <property type="molecule type" value="Genomic_DNA"/>
</dbReference>
<accession>A0A2S8F911</accession>
<dbReference type="OrthoDB" id="9814523at2"/>